<evidence type="ECO:0000256" key="2">
    <source>
        <dbReference type="ARBA" id="ARBA00022649"/>
    </source>
</evidence>
<dbReference type="GO" id="GO:0004521">
    <property type="term" value="F:RNA endonuclease activity"/>
    <property type="evidence" value="ECO:0007669"/>
    <property type="project" value="TreeGrafter"/>
</dbReference>
<dbReference type="PANTHER" id="PTHR33988:SF3">
    <property type="entry name" value="ENDORIBONUCLEASE TOXIN CHPB-RELATED"/>
    <property type="match status" value="1"/>
</dbReference>
<dbReference type="Gene3D" id="2.30.30.110">
    <property type="match status" value="1"/>
</dbReference>
<gene>
    <name evidence="3" type="ORF">GQR93_01785</name>
</gene>
<dbReference type="SUPFAM" id="SSF50118">
    <property type="entry name" value="Cell growth inhibitor/plasmid maintenance toxic component"/>
    <property type="match status" value="1"/>
</dbReference>
<organism evidence="3 4">
    <name type="scientific">Lentilactobacillus hilgardii</name>
    <name type="common">Lactobacillus hilgardii</name>
    <dbReference type="NCBI Taxonomy" id="1588"/>
    <lineage>
        <taxon>Bacteria</taxon>
        <taxon>Bacillati</taxon>
        <taxon>Bacillota</taxon>
        <taxon>Bacilli</taxon>
        <taxon>Lactobacillales</taxon>
        <taxon>Lactobacillaceae</taxon>
        <taxon>Lentilactobacillus</taxon>
    </lineage>
</organism>
<dbReference type="EMBL" id="CP047121">
    <property type="protein sequence ID" value="QHB51040.1"/>
    <property type="molecule type" value="Genomic_DNA"/>
</dbReference>
<dbReference type="RefSeq" id="WP_003551768.1">
    <property type="nucleotide sequence ID" value="NZ_CABKOL010000106.1"/>
</dbReference>
<name>A0A6P1E4M6_LENHI</name>
<keyword evidence="2" id="KW-1277">Toxin-antitoxin system</keyword>
<dbReference type="AlphaFoldDB" id="A0A6P1E4M6"/>
<dbReference type="GO" id="GO:0006402">
    <property type="term" value="P:mRNA catabolic process"/>
    <property type="evidence" value="ECO:0007669"/>
    <property type="project" value="TreeGrafter"/>
</dbReference>
<dbReference type="SMR" id="A0A6P1E4M6"/>
<sequence>MAKKSQKTNNYVPNQQDIIFIDFDPSISHEIRKRRPALVLSNQGYSRLTHLVVVSPITHANNNALRKSGFLVRVMNKNIDGFVNPLQFYTYDFDNRNAEYVGLLDTPSFIKVKQTIIDILN</sequence>
<evidence type="ECO:0000256" key="1">
    <source>
        <dbReference type="ARBA" id="ARBA00007521"/>
    </source>
</evidence>
<dbReference type="InterPro" id="IPR011067">
    <property type="entry name" value="Plasmid_toxin/cell-grow_inhib"/>
</dbReference>
<dbReference type="Proteomes" id="UP000465035">
    <property type="component" value="Chromosome"/>
</dbReference>
<dbReference type="GO" id="GO:0016075">
    <property type="term" value="P:rRNA catabolic process"/>
    <property type="evidence" value="ECO:0007669"/>
    <property type="project" value="TreeGrafter"/>
</dbReference>
<reference evidence="3 4" key="1">
    <citation type="submission" date="2019-12" db="EMBL/GenBank/DDBJ databases">
        <title>Lactobacillus hilgardii FLUB.</title>
        <authorList>
            <person name="Gustaw K."/>
        </authorList>
    </citation>
    <scope>NUCLEOTIDE SEQUENCE [LARGE SCALE GENOMIC DNA]</scope>
    <source>
        <strain evidence="3 4">FLUB</strain>
    </source>
</reference>
<protein>
    <submittedName>
        <fullName evidence="3">Type II toxin-antitoxin system PemK/MazF family toxin</fullName>
    </submittedName>
</protein>
<proteinExistence type="inferred from homology"/>
<evidence type="ECO:0000313" key="3">
    <source>
        <dbReference type="EMBL" id="QHB51040.1"/>
    </source>
</evidence>
<dbReference type="InterPro" id="IPR003477">
    <property type="entry name" value="PemK-like"/>
</dbReference>
<evidence type="ECO:0000313" key="4">
    <source>
        <dbReference type="Proteomes" id="UP000465035"/>
    </source>
</evidence>
<dbReference type="GO" id="GO:0003677">
    <property type="term" value="F:DNA binding"/>
    <property type="evidence" value="ECO:0007669"/>
    <property type="project" value="InterPro"/>
</dbReference>
<dbReference type="PANTHER" id="PTHR33988">
    <property type="entry name" value="ENDORIBONUCLEASE MAZF-RELATED"/>
    <property type="match status" value="1"/>
</dbReference>
<dbReference type="GeneID" id="69057085"/>
<comment type="similarity">
    <text evidence="1">Belongs to the PemK/MazF family.</text>
</comment>
<accession>A0A6P1E4M6</accession>
<dbReference type="Pfam" id="PF02452">
    <property type="entry name" value="PemK_toxin"/>
    <property type="match status" value="1"/>
</dbReference>